<sequence length="73" mass="8198">QVFAGENLDLDNFNPTRSLNMKSRAQNMARDPYAAAKFFHFVITATLETIFGIAVMRGTMTHQKVNAYVGMVE</sequence>
<keyword evidence="2" id="KW-1185">Reference proteome</keyword>
<accession>A0ACC1TK22</accession>
<name>A0ACC1TK22_9AGAR</name>
<dbReference type="EMBL" id="MU795694">
    <property type="protein sequence ID" value="KAJ3805085.1"/>
    <property type="molecule type" value="Genomic_DNA"/>
</dbReference>
<feature type="non-terminal residue" evidence="1">
    <location>
        <position position="1"/>
    </location>
</feature>
<evidence type="ECO:0000313" key="2">
    <source>
        <dbReference type="Proteomes" id="UP001163835"/>
    </source>
</evidence>
<evidence type="ECO:0000313" key="1">
    <source>
        <dbReference type="EMBL" id="KAJ3805085.1"/>
    </source>
</evidence>
<reference evidence="1" key="1">
    <citation type="submission" date="2022-09" db="EMBL/GenBank/DDBJ databases">
        <title>A Global Phylogenomic Analysis of the Shiitake Genus Lentinula.</title>
        <authorList>
            <consortium name="DOE Joint Genome Institute"/>
            <person name="Sierra-Patev S."/>
            <person name="Min B."/>
            <person name="Naranjo-Ortiz M."/>
            <person name="Looney B."/>
            <person name="Konkel Z."/>
            <person name="Slot J.C."/>
            <person name="Sakamoto Y."/>
            <person name="Steenwyk J.L."/>
            <person name="Rokas A."/>
            <person name="Carro J."/>
            <person name="Camarero S."/>
            <person name="Ferreira P."/>
            <person name="Molpeceres G."/>
            <person name="Ruiz-Duenas F.J."/>
            <person name="Serrano A."/>
            <person name="Henrissat B."/>
            <person name="Drula E."/>
            <person name="Hughes K.W."/>
            <person name="Mata J.L."/>
            <person name="Ishikawa N.K."/>
            <person name="Vargas-Isla R."/>
            <person name="Ushijima S."/>
            <person name="Smith C.A."/>
            <person name="Ahrendt S."/>
            <person name="Andreopoulos W."/>
            <person name="He G."/>
            <person name="Labutti K."/>
            <person name="Lipzen A."/>
            <person name="Ng V."/>
            <person name="Riley R."/>
            <person name="Sandor L."/>
            <person name="Barry K."/>
            <person name="Martinez A.T."/>
            <person name="Xiao Y."/>
            <person name="Gibbons J.G."/>
            <person name="Terashima K."/>
            <person name="Grigoriev I.V."/>
            <person name="Hibbett D.S."/>
        </authorList>
    </citation>
    <scope>NUCLEOTIDE SEQUENCE</scope>
    <source>
        <strain evidence="1">TMI1499</strain>
    </source>
</reference>
<protein>
    <submittedName>
        <fullName evidence="1">Uncharacterized protein</fullName>
    </submittedName>
</protein>
<comment type="caution">
    <text evidence="1">The sequence shown here is derived from an EMBL/GenBank/DDBJ whole genome shotgun (WGS) entry which is preliminary data.</text>
</comment>
<feature type="non-terminal residue" evidence="1">
    <location>
        <position position="73"/>
    </location>
</feature>
<organism evidence="1 2">
    <name type="scientific">Lentinula aff. lateritia</name>
    <dbReference type="NCBI Taxonomy" id="2804960"/>
    <lineage>
        <taxon>Eukaryota</taxon>
        <taxon>Fungi</taxon>
        <taxon>Dikarya</taxon>
        <taxon>Basidiomycota</taxon>
        <taxon>Agaricomycotina</taxon>
        <taxon>Agaricomycetes</taxon>
        <taxon>Agaricomycetidae</taxon>
        <taxon>Agaricales</taxon>
        <taxon>Marasmiineae</taxon>
        <taxon>Omphalotaceae</taxon>
        <taxon>Lentinula</taxon>
    </lineage>
</organism>
<gene>
    <name evidence="1" type="ORF">F5876DRAFT_7085</name>
</gene>
<dbReference type="Proteomes" id="UP001163835">
    <property type="component" value="Unassembled WGS sequence"/>
</dbReference>
<proteinExistence type="predicted"/>